<evidence type="ECO:0000313" key="10">
    <source>
        <dbReference type="Proteomes" id="UP000590460"/>
    </source>
</evidence>
<dbReference type="GO" id="GO:0016020">
    <property type="term" value="C:membrane"/>
    <property type="evidence" value="ECO:0007669"/>
    <property type="project" value="UniProtKB-SubCell"/>
</dbReference>
<name>A0A846ZFA3_9LACO</name>
<feature type="transmembrane region" description="Helical" evidence="7">
    <location>
        <begin position="99"/>
        <end position="118"/>
    </location>
</feature>
<dbReference type="AlphaFoldDB" id="A0A846ZFA3"/>
<evidence type="ECO:0000256" key="7">
    <source>
        <dbReference type="SAM" id="Phobius"/>
    </source>
</evidence>
<feature type="transmembrane region" description="Helical" evidence="7">
    <location>
        <begin position="124"/>
        <end position="142"/>
    </location>
</feature>
<keyword evidence="6 7" id="KW-0472">Membrane</keyword>
<evidence type="ECO:0000256" key="2">
    <source>
        <dbReference type="ARBA" id="ARBA00009045"/>
    </source>
</evidence>
<feature type="domain" description="Peptidase S54 rhomboid" evidence="8">
    <location>
        <begin position="58"/>
        <end position="192"/>
    </location>
</feature>
<feature type="transmembrane region" description="Helical" evidence="7">
    <location>
        <begin position="12"/>
        <end position="32"/>
    </location>
</feature>
<evidence type="ECO:0000313" key="9">
    <source>
        <dbReference type="EMBL" id="NKZ18309.1"/>
    </source>
</evidence>
<comment type="caution">
    <text evidence="9">The sequence shown here is derived from an EMBL/GenBank/DDBJ whole genome shotgun (WGS) entry which is preliminary data.</text>
</comment>
<dbReference type="PANTHER" id="PTHR43731:SF14">
    <property type="entry name" value="PRESENILIN-ASSOCIATED RHOMBOID-LIKE PROTEIN, MITOCHONDRIAL"/>
    <property type="match status" value="1"/>
</dbReference>
<feature type="transmembrane region" description="Helical" evidence="7">
    <location>
        <begin position="177"/>
        <end position="196"/>
    </location>
</feature>
<evidence type="ECO:0000256" key="5">
    <source>
        <dbReference type="ARBA" id="ARBA00022989"/>
    </source>
</evidence>
<evidence type="ECO:0000256" key="3">
    <source>
        <dbReference type="ARBA" id="ARBA00022692"/>
    </source>
</evidence>
<dbReference type="EMBL" id="JAAXPO010000003">
    <property type="protein sequence ID" value="NKZ18309.1"/>
    <property type="molecule type" value="Genomic_DNA"/>
</dbReference>
<sequence>MITALQQQFKKAPVTVSLVLLTSVVFVIELAVGHGQTSSGQLLVGLGAKWGPYIAGYHQYWRLVMPIFLHAGWLHIFTNMLTLWFIGPLAETAFGHRKFLGLYLFGGVVGNIWSYLFAPLTVSVGASTALFGLFGGLLIFASQFRHDPQIRAQGTTMLLFVGLNLVSGFAANGVDMWGHIGGLCGGMLYAGMFGFYGQSGRLPIPMRLTLAGVSVVLLILTYLAKGGF</sequence>
<feature type="transmembrane region" description="Helical" evidence="7">
    <location>
        <begin position="67"/>
        <end position="87"/>
    </location>
</feature>
<keyword evidence="4" id="KW-0378">Hydrolase</keyword>
<evidence type="ECO:0000256" key="1">
    <source>
        <dbReference type="ARBA" id="ARBA00004141"/>
    </source>
</evidence>
<dbReference type="SUPFAM" id="SSF144091">
    <property type="entry name" value="Rhomboid-like"/>
    <property type="match status" value="1"/>
</dbReference>
<evidence type="ECO:0000256" key="4">
    <source>
        <dbReference type="ARBA" id="ARBA00022801"/>
    </source>
</evidence>
<comment type="similarity">
    <text evidence="2">Belongs to the peptidase S54 family.</text>
</comment>
<feature type="transmembrane region" description="Helical" evidence="7">
    <location>
        <begin position="154"/>
        <end position="171"/>
    </location>
</feature>
<dbReference type="GO" id="GO:0004252">
    <property type="term" value="F:serine-type endopeptidase activity"/>
    <property type="evidence" value="ECO:0007669"/>
    <property type="project" value="InterPro"/>
</dbReference>
<dbReference type="InterPro" id="IPR035952">
    <property type="entry name" value="Rhomboid-like_sf"/>
</dbReference>
<dbReference type="Pfam" id="PF01694">
    <property type="entry name" value="Rhomboid"/>
    <property type="match status" value="1"/>
</dbReference>
<dbReference type="InterPro" id="IPR050925">
    <property type="entry name" value="Rhomboid_protease_S54"/>
</dbReference>
<feature type="transmembrane region" description="Helical" evidence="7">
    <location>
        <begin position="208"/>
        <end position="224"/>
    </location>
</feature>
<keyword evidence="5 7" id="KW-1133">Transmembrane helix</keyword>
<dbReference type="RefSeq" id="WP_168676417.1">
    <property type="nucleotide sequence ID" value="NZ_BPKV01000004.1"/>
</dbReference>
<evidence type="ECO:0000259" key="8">
    <source>
        <dbReference type="Pfam" id="PF01694"/>
    </source>
</evidence>
<protein>
    <submittedName>
        <fullName evidence="9">Rhomboid family intramembrane serine protease</fullName>
    </submittedName>
</protein>
<dbReference type="Proteomes" id="UP000590460">
    <property type="component" value="Unassembled WGS sequence"/>
</dbReference>
<dbReference type="GO" id="GO:0006508">
    <property type="term" value="P:proteolysis"/>
    <property type="evidence" value="ECO:0007669"/>
    <property type="project" value="UniProtKB-KW"/>
</dbReference>
<gene>
    <name evidence="9" type="ORF">HF966_03855</name>
</gene>
<dbReference type="InterPro" id="IPR022764">
    <property type="entry name" value="Peptidase_S54_rhomboid_dom"/>
</dbReference>
<organism evidence="9 10">
    <name type="scientific">Leuconostoc holzapfelii</name>
    <dbReference type="NCBI Taxonomy" id="434464"/>
    <lineage>
        <taxon>Bacteria</taxon>
        <taxon>Bacillati</taxon>
        <taxon>Bacillota</taxon>
        <taxon>Bacilli</taxon>
        <taxon>Lactobacillales</taxon>
        <taxon>Lactobacillaceae</taxon>
        <taxon>Leuconostoc</taxon>
    </lineage>
</organism>
<accession>A0A846ZFA3</accession>
<dbReference type="PANTHER" id="PTHR43731">
    <property type="entry name" value="RHOMBOID PROTEASE"/>
    <property type="match status" value="1"/>
</dbReference>
<dbReference type="Gene3D" id="1.20.1540.10">
    <property type="entry name" value="Rhomboid-like"/>
    <property type="match status" value="1"/>
</dbReference>
<keyword evidence="3 7" id="KW-0812">Transmembrane</keyword>
<keyword evidence="9" id="KW-0645">Protease</keyword>
<comment type="subcellular location">
    <subcellularLocation>
        <location evidence="1">Membrane</location>
        <topology evidence="1">Multi-pass membrane protein</topology>
    </subcellularLocation>
</comment>
<reference evidence="9 10" key="1">
    <citation type="submission" date="2020-04" db="EMBL/GenBank/DDBJ databases">
        <title>MicrobeNet Type strains.</title>
        <authorList>
            <person name="Nicholson A.C."/>
        </authorList>
    </citation>
    <scope>NUCLEOTIDE SEQUENCE [LARGE SCALE GENOMIC DNA]</scope>
    <source>
        <strain evidence="9 10">CCUG 54536</strain>
    </source>
</reference>
<evidence type="ECO:0000256" key="6">
    <source>
        <dbReference type="ARBA" id="ARBA00023136"/>
    </source>
</evidence>
<proteinExistence type="inferred from homology"/>